<comment type="caution">
    <text evidence="2">The sequence shown here is derived from an EMBL/GenBank/DDBJ whole genome shotgun (WGS) entry which is preliminary data.</text>
</comment>
<name>A0A4E0QR50_9EURY</name>
<dbReference type="Proteomes" id="UP000297295">
    <property type="component" value="Unassembled WGS sequence"/>
</dbReference>
<reference evidence="2 3" key="1">
    <citation type="submission" date="2017-11" db="EMBL/GenBank/DDBJ databases">
        <title>Isolation and Characterization of Methanogenic Archaea from Saline Meromictic Lake at Siberia.</title>
        <authorList>
            <person name="Shen Y."/>
            <person name="Huang H.-H."/>
            <person name="Lai M.-C."/>
            <person name="Chen S.-C."/>
        </authorList>
    </citation>
    <scope>NUCLEOTIDE SEQUENCE [LARGE SCALE GENOMIC DNA]</scope>
    <source>
        <strain evidence="2 3">SY-01</strain>
    </source>
</reference>
<sequence length="116" mass="13188">MLQLKPGGETLKNKSLMEVLFESEVRTESLILLKEKSKDMRTLSTQLGVQEQTLSPHLKLLQDYHLIGNHSDTYELTTIGMLLVEKFASLIDILDKAESRETMQVIQVTAKCLLQE</sequence>
<dbReference type="InterPro" id="IPR057527">
    <property type="entry name" value="HVO_A0261-like_N"/>
</dbReference>
<dbReference type="AlphaFoldDB" id="A0A4E0QR50"/>
<gene>
    <name evidence="2" type="ORF">CUN85_08520</name>
</gene>
<organism evidence="2 3">
    <name type="scientific">Methanolobus halotolerans</name>
    <dbReference type="NCBI Taxonomy" id="2052935"/>
    <lineage>
        <taxon>Archaea</taxon>
        <taxon>Methanobacteriati</taxon>
        <taxon>Methanobacteriota</taxon>
        <taxon>Stenosarchaea group</taxon>
        <taxon>Methanomicrobia</taxon>
        <taxon>Methanosarcinales</taxon>
        <taxon>Methanosarcinaceae</taxon>
        <taxon>Methanolobus</taxon>
    </lineage>
</organism>
<protein>
    <recommendedName>
        <fullName evidence="1">HVO-A0261-like N-terminal domain-containing protein</fullName>
    </recommendedName>
</protein>
<dbReference type="Gene3D" id="1.10.10.10">
    <property type="entry name" value="Winged helix-like DNA-binding domain superfamily/Winged helix DNA-binding domain"/>
    <property type="match status" value="1"/>
</dbReference>
<keyword evidence="3" id="KW-1185">Reference proteome</keyword>
<dbReference type="Pfam" id="PF25213">
    <property type="entry name" value="HVO_A0261_N"/>
    <property type="match status" value="1"/>
</dbReference>
<evidence type="ECO:0000313" key="2">
    <source>
        <dbReference type="EMBL" id="TGC08711.1"/>
    </source>
</evidence>
<dbReference type="SUPFAM" id="SSF46785">
    <property type="entry name" value="Winged helix' DNA-binding domain"/>
    <property type="match status" value="1"/>
</dbReference>
<dbReference type="InterPro" id="IPR036390">
    <property type="entry name" value="WH_DNA-bd_sf"/>
</dbReference>
<evidence type="ECO:0000313" key="3">
    <source>
        <dbReference type="Proteomes" id="UP000297295"/>
    </source>
</evidence>
<evidence type="ECO:0000259" key="1">
    <source>
        <dbReference type="Pfam" id="PF25213"/>
    </source>
</evidence>
<dbReference type="EMBL" id="PGGK01000008">
    <property type="protein sequence ID" value="TGC08711.1"/>
    <property type="molecule type" value="Genomic_DNA"/>
</dbReference>
<dbReference type="InterPro" id="IPR036388">
    <property type="entry name" value="WH-like_DNA-bd_sf"/>
</dbReference>
<proteinExistence type="predicted"/>
<feature type="domain" description="HVO-A0261-like N-terminal" evidence="1">
    <location>
        <begin position="17"/>
        <end position="97"/>
    </location>
</feature>
<accession>A0A4E0QR50</accession>